<feature type="transmembrane region" description="Helical" evidence="2">
    <location>
        <begin position="219"/>
        <end position="239"/>
    </location>
</feature>
<keyword evidence="1" id="KW-0175">Coiled coil</keyword>
<keyword evidence="2" id="KW-0472">Membrane</keyword>
<evidence type="ECO:0000313" key="3">
    <source>
        <dbReference type="EMBL" id="QHS97395.1"/>
    </source>
</evidence>
<name>A0A6C0BY88_9ZZZZ</name>
<evidence type="ECO:0000256" key="2">
    <source>
        <dbReference type="SAM" id="Phobius"/>
    </source>
</evidence>
<keyword evidence="2" id="KW-1133">Transmembrane helix</keyword>
<dbReference type="EMBL" id="MN739294">
    <property type="protein sequence ID" value="QHS97395.1"/>
    <property type="molecule type" value="Genomic_DNA"/>
</dbReference>
<feature type="coiled-coil region" evidence="1">
    <location>
        <begin position="130"/>
        <end position="196"/>
    </location>
</feature>
<sequence>MVTFKRLNDRKIVLKNGAGPFPYKKNSAGKNVPKWQDYILDVFSRDDAKNKASDQTWGYVYYPAVISTAFYYTVNKDGYVPDGATIVYEKGADLYIDESILKKCTSGPLYGSSMVITCKNTNKFFSDDKINDARKEYAELEKARDDIKQLSLNIDEKINSGYEGRKDIAEKMKKLNKDLNDDLNEYNKNYYKLSKEKGNNVTFNAAIEDEELKNNSTHAYYYLWLSLAISGMVAVSVMARN</sequence>
<keyword evidence="2" id="KW-0812">Transmembrane</keyword>
<accession>A0A6C0BY88</accession>
<evidence type="ECO:0000256" key="1">
    <source>
        <dbReference type="SAM" id="Coils"/>
    </source>
</evidence>
<proteinExistence type="predicted"/>
<reference evidence="3" key="1">
    <citation type="journal article" date="2020" name="Nature">
        <title>Giant virus diversity and host interactions through global metagenomics.</title>
        <authorList>
            <person name="Schulz F."/>
            <person name="Roux S."/>
            <person name="Paez-Espino D."/>
            <person name="Jungbluth S."/>
            <person name="Walsh D.A."/>
            <person name="Denef V.J."/>
            <person name="McMahon K.D."/>
            <person name="Konstantinidis K.T."/>
            <person name="Eloe-Fadrosh E.A."/>
            <person name="Kyrpides N.C."/>
            <person name="Woyke T."/>
        </authorList>
    </citation>
    <scope>NUCLEOTIDE SEQUENCE</scope>
    <source>
        <strain evidence="3">GVMAG-M-3300020169-51</strain>
    </source>
</reference>
<protein>
    <submittedName>
        <fullName evidence="3">Uncharacterized protein</fullName>
    </submittedName>
</protein>
<organism evidence="3">
    <name type="scientific">viral metagenome</name>
    <dbReference type="NCBI Taxonomy" id="1070528"/>
    <lineage>
        <taxon>unclassified sequences</taxon>
        <taxon>metagenomes</taxon>
        <taxon>organismal metagenomes</taxon>
    </lineage>
</organism>
<dbReference type="AlphaFoldDB" id="A0A6C0BY88"/>